<name>A0A8K0W0R5_9PLEO</name>
<proteinExistence type="predicted"/>
<accession>A0A8K0W0R5</accession>
<dbReference type="AlphaFoldDB" id="A0A8K0W0R5"/>
<protein>
    <submittedName>
        <fullName evidence="2">CHAT domain-containing protein</fullName>
    </submittedName>
</protein>
<dbReference type="InterPro" id="IPR024983">
    <property type="entry name" value="CHAT_dom"/>
</dbReference>
<keyword evidence="3" id="KW-1185">Reference proteome</keyword>
<sequence length="986" mass="110635">MRPIKGSLVVLAEASRAMSEHELDESIRNTRDSIKTIPKEDHTNRIEMLHSLAIQLSARYYKYESDFAVDEAIQVMREVIRATPKDHPELLDRLYLLENRVSDKWSITKDLKFVDESISLIRDMVEITRTDDEQLEWLAYLAIGLWQRYSQRGLLSDLDESIGLSWKVFEGSSRDRPTVDQIGWCTGLTSSLLERYHRLGTTSDIEEAINVTRILLRADFGEGAWLKPGIVDNLAIMLQNKYARERKLADLEESIHQSQRAIEMTPTKESSKGAFLSTLAQGLTDRYRLIGDLADLEEGIKLGYEAIEMTSVHSSSLPELLGSLAERLREKYEVTGGSLEDLDDIIGIASEAVNGCPTRSPVLAIWLHVLSSSLATRYLKVKEESDLQRATDVCMLALNHSASMTSARVRAGIAAMVYHEWADNWTQAYETAILVIPLLSGLMPQSLQQSDKRYILGQSLGAYGFASLAVAAALSAGKEPLDALKILEQGRGLFAMSLEELRTDVLDLREYDPQLADRFVALRNQLDLPSEMVSRDTVDLSNVENRGDRRYEAGHEFDELVVQIRELPGFEGFLLASGEQEIRAAAQHGTVIVINISAHRCDALVVKESGVGCIPLPGLKIDDIKEKAKCGDLGSVKTLNWLWDVVGNPVLTTLGFTASPTDNHWPHIWWIPTGPLSKFPLHAAGYHAPGSEETVLDRVMSSYSSSIKAMIQGRKTPATEDKKDVPKRALLVAMQDTPKHRRLRFAAEEIEVLKPLCHSIAHEPCLTENLKADIMLQLPSCAIFHFAGHGYTDDVDPSQSSLLLKDWNKDPFTVSTLLELNLRSNPLFLAYLSACGTGEVRDERFFDESFHLISAFQIAGFRHVIGTLWEVDDSVCVDIAKTTYEALRDEGMTDLAVCRGLHRASLELRDRWLLTTKEIDSRNEFAQDSRVFPSLRRMQAADQRNADRLGHDVSRKVVLDDSDDSDDSDEEDWRPPHWVPYVHFGV</sequence>
<dbReference type="EMBL" id="JAGMVJ010000006">
    <property type="protein sequence ID" value="KAH7089885.1"/>
    <property type="molecule type" value="Genomic_DNA"/>
</dbReference>
<gene>
    <name evidence="2" type="ORF">FB567DRAFT_590677</name>
</gene>
<feature type="domain" description="CHAT" evidence="1">
    <location>
        <begin position="637"/>
        <end position="909"/>
    </location>
</feature>
<reference evidence="2" key="1">
    <citation type="journal article" date="2021" name="Nat. Commun.">
        <title>Genetic determinants of endophytism in the Arabidopsis root mycobiome.</title>
        <authorList>
            <person name="Mesny F."/>
            <person name="Miyauchi S."/>
            <person name="Thiergart T."/>
            <person name="Pickel B."/>
            <person name="Atanasova L."/>
            <person name="Karlsson M."/>
            <person name="Huettel B."/>
            <person name="Barry K.W."/>
            <person name="Haridas S."/>
            <person name="Chen C."/>
            <person name="Bauer D."/>
            <person name="Andreopoulos W."/>
            <person name="Pangilinan J."/>
            <person name="LaButti K."/>
            <person name="Riley R."/>
            <person name="Lipzen A."/>
            <person name="Clum A."/>
            <person name="Drula E."/>
            <person name="Henrissat B."/>
            <person name="Kohler A."/>
            <person name="Grigoriev I.V."/>
            <person name="Martin F.M."/>
            <person name="Hacquard S."/>
        </authorList>
    </citation>
    <scope>NUCLEOTIDE SEQUENCE</scope>
    <source>
        <strain evidence="2">MPI-SDFR-AT-0120</strain>
    </source>
</reference>
<dbReference type="OrthoDB" id="9991317at2759"/>
<comment type="caution">
    <text evidence="2">The sequence shown here is derived from an EMBL/GenBank/DDBJ whole genome shotgun (WGS) entry which is preliminary data.</text>
</comment>
<dbReference type="Proteomes" id="UP000813461">
    <property type="component" value="Unassembled WGS sequence"/>
</dbReference>
<organism evidence="2 3">
    <name type="scientific">Paraphoma chrysanthemicola</name>
    <dbReference type="NCBI Taxonomy" id="798071"/>
    <lineage>
        <taxon>Eukaryota</taxon>
        <taxon>Fungi</taxon>
        <taxon>Dikarya</taxon>
        <taxon>Ascomycota</taxon>
        <taxon>Pezizomycotina</taxon>
        <taxon>Dothideomycetes</taxon>
        <taxon>Pleosporomycetidae</taxon>
        <taxon>Pleosporales</taxon>
        <taxon>Pleosporineae</taxon>
        <taxon>Phaeosphaeriaceae</taxon>
        <taxon>Paraphoma</taxon>
    </lineage>
</organism>
<evidence type="ECO:0000313" key="3">
    <source>
        <dbReference type="Proteomes" id="UP000813461"/>
    </source>
</evidence>
<dbReference type="Pfam" id="PF12770">
    <property type="entry name" value="CHAT"/>
    <property type="match status" value="1"/>
</dbReference>
<evidence type="ECO:0000259" key="1">
    <source>
        <dbReference type="Pfam" id="PF12770"/>
    </source>
</evidence>
<evidence type="ECO:0000313" key="2">
    <source>
        <dbReference type="EMBL" id="KAH7089885.1"/>
    </source>
</evidence>